<dbReference type="InterPro" id="IPR011032">
    <property type="entry name" value="GroES-like_sf"/>
</dbReference>
<dbReference type="InterPro" id="IPR051603">
    <property type="entry name" value="Zinc-ADH_QOR/CCCR"/>
</dbReference>
<dbReference type="InterPro" id="IPR013149">
    <property type="entry name" value="ADH-like_C"/>
</dbReference>
<name>A0A165FL87_XYLHT</name>
<dbReference type="InterPro" id="IPR036291">
    <property type="entry name" value="NAD(P)-bd_dom_sf"/>
</dbReference>
<reference evidence="3 4" key="1">
    <citation type="journal article" date="2016" name="Fungal Biol.">
        <title>The genome of Xylona heveae provides a window into fungal endophytism.</title>
        <authorList>
            <person name="Gazis R."/>
            <person name="Kuo A."/>
            <person name="Riley R."/>
            <person name="LaButti K."/>
            <person name="Lipzen A."/>
            <person name="Lin J."/>
            <person name="Amirebrahimi M."/>
            <person name="Hesse C.N."/>
            <person name="Spatafora J.W."/>
            <person name="Henrissat B."/>
            <person name="Hainaut M."/>
            <person name="Grigoriev I.V."/>
            <person name="Hibbett D.S."/>
        </authorList>
    </citation>
    <scope>NUCLEOTIDE SEQUENCE [LARGE SCALE GENOMIC DNA]</scope>
    <source>
        <strain evidence="3 4">TC161</strain>
    </source>
</reference>
<dbReference type="SUPFAM" id="SSF50129">
    <property type="entry name" value="GroES-like"/>
    <property type="match status" value="1"/>
</dbReference>
<evidence type="ECO:0000259" key="2">
    <source>
        <dbReference type="SMART" id="SM00829"/>
    </source>
</evidence>
<dbReference type="Proteomes" id="UP000076632">
    <property type="component" value="Unassembled WGS sequence"/>
</dbReference>
<dbReference type="CDD" id="cd05188">
    <property type="entry name" value="MDR"/>
    <property type="match status" value="1"/>
</dbReference>
<accession>A0A165FL87</accession>
<dbReference type="AlphaFoldDB" id="A0A165FL87"/>
<dbReference type="InterPro" id="IPR013154">
    <property type="entry name" value="ADH-like_N"/>
</dbReference>
<dbReference type="EMBL" id="KV407461">
    <property type="protein sequence ID" value="KZF21108.1"/>
    <property type="molecule type" value="Genomic_DNA"/>
</dbReference>
<dbReference type="Gene3D" id="3.90.180.10">
    <property type="entry name" value="Medium-chain alcohol dehydrogenases, catalytic domain"/>
    <property type="match status" value="1"/>
</dbReference>
<dbReference type="SMART" id="SM00829">
    <property type="entry name" value="PKS_ER"/>
    <property type="match status" value="1"/>
</dbReference>
<dbReference type="PANTHER" id="PTHR44154:SF1">
    <property type="entry name" value="QUINONE OXIDOREDUCTASE"/>
    <property type="match status" value="1"/>
</dbReference>
<dbReference type="GeneID" id="28898097"/>
<protein>
    <submittedName>
        <fullName evidence="3">GroES-like protein</fullName>
    </submittedName>
</protein>
<proteinExistence type="predicted"/>
<dbReference type="InParanoid" id="A0A165FL87"/>
<keyword evidence="1" id="KW-0521">NADP</keyword>
<dbReference type="InterPro" id="IPR020843">
    <property type="entry name" value="ER"/>
</dbReference>
<evidence type="ECO:0000256" key="1">
    <source>
        <dbReference type="ARBA" id="ARBA00022857"/>
    </source>
</evidence>
<dbReference type="OrthoDB" id="3509362at2759"/>
<dbReference type="GO" id="GO:0016491">
    <property type="term" value="F:oxidoreductase activity"/>
    <property type="evidence" value="ECO:0007669"/>
    <property type="project" value="InterPro"/>
</dbReference>
<feature type="domain" description="Enoyl reductase (ER)" evidence="2">
    <location>
        <begin position="13"/>
        <end position="315"/>
    </location>
</feature>
<gene>
    <name evidence="3" type="ORF">L228DRAFT_248873</name>
</gene>
<dbReference type="PANTHER" id="PTHR44154">
    <property type="entry name" value="QUINONE OXIDOREDUCTASE"/>
    <property type="match status" value="1"/>
</dbReference>
<dbReference type="RefSeq" id="XP_018186663.1">
    <property type="nucleotide sequence ID" value="XM_018332960.1"/>
</dbReference>
<organism evidence="3 4">
    <name type="scientific">Xylona heveae (strain CBS 132557 / TC161)</name>
    <dbReference type="NCBI Taxonomy" id="1328760"/>
    <lineage>
        <taxon>Eukaryota</taxon>
        <taxon>Fungi</taxon>
        <taxon>Dikarya</taxon>
        <taxon>Ascomycota</taxon>
        <taxon>Pezizomycotina</taxon>
        <taxon>Xylonomycetes</taxon>
        <taxon>Xylonales</taxon>
        <taxon>Xylonaceae</taxon>
        <taxon>Xylona</taxon>
    </lineage>
</organism>
<dbReference type="Pfam" id="PF08240">
    <property type="entry name" value="ADH_N"/>
    <property type="match status" value="1"/>
</dbReference>
<dbReference type="Gene3D" id="3.40.50.720">
    <property type="entry name" value="NAD(P)-binding Rossmann-like Domain"/>
    <property type="match status" value="1"/>
</dbReference>
<dbReference type="Pfam" id="PF00107">
    <property type="entry name" value="ADH_zinc_N"/>
    <property type="match status" value="1"/>
</dbReference>
<keyword evidence="4" id="KW-1185">Reference proteome</keyword>
<dbReference type="STRING" id="1328760.A0A165FL87"/>
<sequence>MMKALRINKDASGAFSLNAVSLPIPKSKPGSALVKIHAAGINNSDTSNAKGYFPNTTFPRIPGRDFAGVVEDPSSSLNGKRVFGTSGHILSYTEDGTHAEYCLVSEKGLTEIPKRLSFVQAASIGVPWTTALLTLKRAHTQSKDVVVILGATGAVGDATTQLARSIGCKTITASRGDTTDINLTSDPTLESVKKLTDGRGADVIINTVGDPQLMSNALKALGFRGRLSYIASNPPDSELTFSLKTVYRQEQTIVGTNSLAYEPEETAALLAEIAPGFDDGRYKMKGDDEFTQVKLGEEVVDVYNNFRAAKKRFVVVP</sequence>
<evidence type="ECO:0000313" key="3">
    <source>
        <dbReference type="EMBL" id="KZF21108.1"/>
    </source>
</evidence>
<evidence type="ECO:0000313" key="4">
    <source>
        <dbReference type="Proteomes" id="UP000076632"/>
    </source>
</evidence>
<dbReference type="SUPFAM" id="SSF51735">
    <property type="entry name" value="NAD(P)-binding Rossmann-fold domains"/>
    <property type="match status" value="1"/>
</dbReference>
<dbReference type="OMA" id="MPHAVWP"/>